<name>A0A1I2J880_9BACT</name>
<dbReference type="AlphaFoldDB" id="A0A1I2J880"/>
<dbReference type="RefSeq" id="WP_093920537.1">
    <property type="nucleotide sequence ID" value="NZ_FONW01000008.1"/>
</dbReference>
<evidence type="ECO:0000313" key="2">
    <source>
        <dbReference type="Proteomes" id="UP000198964"/>
    </source>
</evidence>
<sequence length="172" mass="19191">MKFAVFLRGINVGGHHKVPVTELKTLLKSMGFSGVKTFLASGNIVLEGSEEIVLTIQERLEQHFSFSIPCFIIPFEELRKLVESAPFDTVEAGKKIKHYVTFSVDGVSIPEPLPWSSVDGSFHIIQQQKSTVYSFIDLDKGKTTEAMKVLETFLGKNVTTRNFNTLKKIVVA</sequence>
<dbReference type="PIRSF" id="PIRSF008502">
    <property type="entry name" value="UCP008502"/>
    <property type="match status" value="1"/>
</dbReference>
<dbReference type="PANTHER" id="PTHR36439">
    <property type="entry name" value="BLL4334 PROTEIN"/>
    <property type="match status" value="1"/>
</dbReference>
<dbReference type="PANTHER" id="PTHR36439:SF1">
    <property type="entry name" value="DUF1697 DOMAIN-CONTAINING PROTEIN"/>
    <property type="match status" value="1"/>
</dbReference>
<dbReference type="Pfam" id="PF08002">
    <property type="entry name" value="DUF1697"/>
    <property type="match status" value="1"/>
</dbReference>
<dbReference type="InterPro" id="IPR012545">
    <property type="entry name" value="DUF1697"/>
</dbReference>
<protein>
    <submittedName>
        <fullName evidence="1">Uncharacterized conserved protein, DUF1697 family</fullName>
    </submittedName>
</protein>
<dbReference type="STRING" id="655355.SAMN05216283_10818"/>
<reference evidence="1 2" key="1">
    <citation type="submission" date="2016-10" db="EMBL/GenBank/DDBJ databases">
        <authorList>
            <person name="de Groot N.N."/>
        </authorList>
    </citation>
    <scope>NUCLEOTIDE SEQUENCE [LARGE SCALE GENOMIC DNA]</scope>
    <source>
        <strain evidence="1 2">CGMCC 1.9156</strain>
    </source>
</reference>
<dbReference type="Proteomes" id="UP000198964">
    <property type="component" value="Unassembled WGS sequence"/>
</dbReference>
<organism evidence="1 2">
    <name type="scientific">Sunxiuqinia elliptica</name>
    <dbReference type="NCBI Taxonomy" id="655355"/>
    <lineage>
        <taxon>Bacteria</taxon>
        <taxon>Pseudomonadati</taxon>
        <taxon>Bacteroidota</taxon>
        <taxon>Bacteroidia</taxon>
        <taxon>Marinilabiliales</taxon>
        <taxon>Prolixibacteraceae</taxon>
        <taxon>Sunxiuqinia</taxon>
    </lineage>
</organism>
<dbReference type="EMBL" id="FONW01000008">
    <property type="protein sequence ID" value="SFF50734.1"/>
    <property type="molecule type" value="Genomic_DNA"/>
</dbReference>
<evidence type="ECO:0000313" key="1">
    <source>
        <dbReference type="EMBL" id="SFF50734.1"/>
    </source>
</evidence>
<dbReference type="Gene3D" id="3.30.70.1280">
    <property type="entry name" value="SP0830-like domains"/>
    <property type="match status" value="1"/>
</dbReference>
<keyword evidence="2" id="KW-1185">Reference proteome</keyword>
<dbReference type="SUPFAM" id="SSF160379">
    <property type="entry name" value="SP0830-like"/>
    <property type="match status" value="1"/>
</dbReference>
<gene>
    <name evidence="1" type="ORF">SAMN05216283_10818</name>
</gene>
<proteinExistence type="predicted"/>
<accession>A0A1I2J880</accession>